<accession>A0A0P0WHU9</accession>
<protein>
    <submittedName>
        <fullName evidence="1">Os05g0143550 protein</fullName>
    </submittedName>
</protein>
<dbReference type="KEGG" id="dosa:Os05g0143550"/>
<dbReference type="Gramene" id="Os05t0143550-01">
    <property type="protein sequence ID" value="Os05t0143550-01"/>
    <property type="gene ID" value="Os05g0143550"/>
</dbReference>
<dbReference type="AlphaFoldDB" id="A0A0P0WHU9"/>
<evidence type="ECO:0000313" key="2">
    <source>
        <dbReference type="Proteomes" id="UP000000763"/>
    </source>
</evidence>
<organism evidence="1 2">
    <name type="scientific">Oryza sativa subsp. japonica</name>
    <name type="common">Rice</name>
    <dbReference type="NCBI Taxonomy" id="39947"/>
    <lineage>
        <taxon>Eukaryota</taxon>
        <taxon>Viridiplantae</taxon>
        <taxon>Streptophyta</taxon>
        <taxon>Embryophyta</taxon>
        <taxon>Tracheophyta</taxon>
        <taxon>Spermatophyta</taxon>
        <taxon>Magnoliopsida</taxon>
        <taxon>Liliopsida</taxon>
        <taxon>Poales</taxon>
        <taxon>Poaceae</taxon>
        <taxon>BOP clade</taxon>
        <taxon>Oryzoideae</taxon>
        <taxon>Oryzeae</taxon>
        <taxon>Oryzinae</taxon>
        <taxon>Oryza</taxon>
        <taxon>Oryza sativa</taxon>
    </lineage>
</organism>
<gene>
    <name evidence="1" type="ordered locus">Os05g0143550</name>
</gene>
<dbReference type="Proteomes" id="UP000000763">
    <property type="component" value="Chromosome 5"/>
</dbReference>
<dbReference type="EMBL" id="AP008211">
    <property type="protein sequence ID" value="BAH92942.1"/>
    <property type="molecule type" value="Genomic_DNA"/>
</dbReference>
<reference evidence="2" key="2">
    <citation type="journal article" date="2008" name="Nucleic Acids Res.">
        <title>The rice annotation project database (RAP-DB): 2008 update.</title>
        <authorList>
            <consortium name="The rice annotation project (RAP)"/>
        </authorList>
    </citation>
    <scope>GENOME REANNOTATION</scope>
    <source>
        <strain evidence="2">cv. Nipponbare</strain>
    </source>
</reference>
<evidence type="ECO:0000313" key="1">
    <source>
        <dbReference type="EMBL" id="BAH92942.1"/>
    </source>
</evidence>
<sequence>MASVDRFGWNRSFQHHLFHSCRSGFFWGMSSPEEHCCLEQLLGSEQPFAAHIVAQQRMSNSYRNAAPNQLLYQVLQQHLEDR</sequence>
<name>A0A0P0WHU9_ORYSJ</name>
<reference evidence="1 2" key="1">
    <citation type="journal article" date="2005" name="Nature">
        <title>The map-based sequence of the rice genome.</title>
        <authorList>
            <consortium name="International rice genome sequencing project (IRGSP)"/>
            <person name="Matsumoto T."/>
            <person name="Wu J."/>
            <person name="Kanamori H."/>
            <person name="Katayose Y."/>
            <person name="Fujisawa M."/>
            <person name="Namiki N."/>
            <person name="Mizuno H."/>
            <person name="Yamamoto K."/>
            <person name="Antonio B.A."/>
            <person name="Baba T."/>
            <person name="Sakata K."/>
            <person name="Nagamura Y."/>
            <person name="Aoki H."/>
            <person name="Arikawa K."/>
            <person name="Arita K."/>
            <person name="Bito T."/>
            <person name="Chiden Y."/>
            <person name="Fujitsuka N."/>
            <person name="Fukunaka R."/>
            <person name="Hamada M."/>
            <person name="Harada C."/>
            <person name="Hayashi A."/>
            <person name="Hijishita S."/>
            <person name="Honda M."/>
            <person name="Hosokawa S."/>
            <person name="Ichikawa Y."/>
            <person name="Idonuma A."/>
            <person name="Iijima M."/>
            <person name="Ikeda M."/>
            <person name="Ikeno M."/>
            <person name="Ito K."/>
            <person name="Ito S."/>
            <person name="Ito T."/>
            <person name="Ito Y."/>
            <person name="Ito Y."/>
            <person name="Iwabuchi A."/>
            <person name="Kamiya K."/>
            <person name="Karasawa W."/>
            <person name="Kurita K."/>
            <person name="Katagiri S."/>
            <person name="Kikuta A."/>
            <person name="Kobayashi H."/>
            <person name="Kobayashi N."/>
            <person name="Machita K."/>
            <person name="Maehara T."/>
            <person name="Masukawa M."/>
            <person name="Mizubayashi T."/>
            <person name="Mukai Y."/>
            <person name="Nagasaki H."/>
            <person name="Nagata Y."/>
            <person name="Naito S."/>
            <person name="Nakashima M."/>
            <person name="Nakama Y."/>
            <person name="Nakamichi Y."/>
            <person name="Nakamura M."/>
            <person name="Meguro A."/>
            <person name="Negishi M."/>
            <person name="Ohta I."/>
            <person name="Ohta T."/>
            <person name="Okamoto M."/>
            <person name="Ono N."/>
            <person name="Saji S."/>
            <person name="Sakaguchi M."/>
            <person name="Sakai K."/>
            <person name="Shibata M."/>
            <person name="Shimokawa T."/>
            <person name="Song J."/>
            <person name="Takazaki Y."/>
            <person name="Terasawa K."/>
            <person name="Tsugane M."/>
            <person name="Tsuji K."/>
            <person name="Ueda S."/>
            <person name="Waki K."/>
            <person name="Yamagata H."/>
            <person name="Yamamoto M."/>
            <person name="Yamamoto S."/>
            <person name="Yamane H."/>
            <person name="Yoshiki S."/>
            <person name="Yoshihara R."/>
            <person name="Yukawa K."/>
            <person name="Zhong H."/>
            <person name="Yano M."/>
            <person name="Yuan Q."/>
            <person name="Ouyang S."/>
            <person name="Liu J."/>
            <person name="Jones K.M."/>
            <person name="Gansberger K."/>
            <person name="Moffat K."/>
            <person name="Hill J."/>
            <person name="Bera J."/>
            <person name="Fadrosh D."/>
            <person name="Jin S."/>
            <person name="Johri S."/>
            <person name="Kim M."/>
            <person name="Overton L."/>
            <person name="Reardon M."/>
            <person name="Tsitrin T."/>
            <person name="Vuong H."/>
            <person name="Weaver B."/>
            <person name="Ciecko A."/>
            <person name="Tallon L."/>
            <person name="Jackson J."/>
            <person name="Pai G."/>
            <person name="Aken S.V."/>
            <person name="Utterback T."/>
            <person name="Reidmuller S."/>
            <person name="Feldblyum T."/>
            <person name="Hsiao J."/>
            <person name="Zismann V."/>
            <person name="Iobst S."/>
            <person name="de Vazeille A.R."/>
            <person name="Buell C.R."/>
            <person name="Ying K."/>
            <person name="Li Y."/>
            <person name="Lu T."/>
            <person name="Huang Y."/>
            <person name="Zhao Q."/>
            <person name="Feng Q."/>
            <person name="Zhang L."/>
            <person name="Zhu J."/>
            <person name="Weng Q."/>
            <person name="Mu J."/>
            <person name="Lu Y."/>
            <person name="Fan D."/>
            <person name="Liu Y."/>
            <person name="Guan J."/>
            <person name="Zhang Y."/>
            <person name="Yu S."/>
            <person name="Liu X."/>
            <person name="Zhang Y."/>
            <person name="Hong G."/>
            <person name="Han B."/>
            <person name="Choisne N."/>
            <person name="Demange N."/>
            <person name="Orjeda G."/>
            <person name="Samain S."/>
            <person name="Cattolico L."/>
            <person name="Pelletier E."/>
            <person name="Couloux A."/>
            <person name="Segurens B."/>
            <person name="Wincker P."/>
            <person name="D'Hont A."/>
            <person name="Scarpelli C."/>
            <person name="Weissenbach J."/>
            <person name="Salanoubat M."/>
            <person name="Quetier F."/>
            <person name="Yu Y."/>
            <person name="Kim H.R."/>
            <person name="Rambo T."/>
            <person name="Currie J."/>
            <person name="Collura K."/>
            <person name="Luo M."/>
            <person name="Yang T."/>
            <person name="Ammiraju J.S.S."/>
            <person name="Engler F."/>
            <person name="Soderlund C."/>
            <person name="Wing R.A."/>
            <person name="Palmer L.E."/>
            <person name="de la Bastide M."/>
            <person name="Spiegel L."/>
            <person name="Nascimento L."/>
            <person name="Zutavern T."/>
            <person name="O'Shaughnessy A."/>
            <person name="Dike S."/>
            <person name="Dedhia N."/>
            <person name="Preston R."/>
            <person name="Balija V."/>
            <person name="McCombie W.R."/>
            <person name="Chow T."/>
            <person name="Chen H."/>
            <person name="Chung M."/>
            <person name="Chen C."/>
            <person name="Shaw J."/>
            <person name="Wu H."/>
            <person name="Hsiao K."/>
            <person name="Chao Y."/>
            <person name="Chu M."/>
            <person name="Cheng C."/>
            <person name="Hour A."/>
            <person name="Lee P."/>
            <person name="Lin S."/>
            <person name="Lin Y."/>
            <person name="Liou J."/>
            <person name="Liu S."/>
            <person name="Hsing Y."/>
            <person name="Raghuvanshi S."/>
            <person name="Mohanty A."/>
            <person name="Bharti A.K."/>
            <person name="Gaur A."/>
            <person name="Gupta V."/>
            <person name="Kumar D."/>
            <person name="Ravi V."/>
            <person name="Vij S."/>
            <person name="Kapur A."/>
            <person name="Khurana P."/>
            <person name="Khurana P."/>
            <person name="Khurana J.P."/>
            <person name="Tyagi A.K."/>
            <person name="Gaikwad K."/>
            <person name="Singh A."/>
            <person name="Dalal V."/>
            <person name="Srivastava S."/>
            <person name="Dixit A."/>
            <person name="Pal A.K."/>
            <person name="Ghazi I.A."/>
            <person name="Yadav M."/>
            <person name="Pandit A."/>
            <person name="Bhargava A."/>
            <person name="Sureshbabu K."/>
            <person name="Batra K."/>
            <person name="Sharma T.R."/>
            <person name="Mohapatra T."/>
            <person name="Singh N.K."/>
            <person name="Messing J."/>
            <person name="Nelson A.B."/>
            <person name="Fuks G."/>
            <person name="Kavchok S."/>
            <person name="Keizer G."/>
            <person name="Linton E."/>
            <person name="Llaca V."/>
            <person name="Song R."/>
            <person name="Tanyolac B."/>
            <person name="Young S."/>
            <person name="Ho-Il K."/>
            <person name="Hahn J.H."/>
            <person name="Sangsakoo G."/>
            <person name="Vanavichit A."/>
            <person name="de Mattos Luiz.A.T."/>
            <person name="Zimmer P.D."/>
            <person name="Malone G."/>
            <person name="Dellagostin O."/>
            <person name="de Oliveira A.C."/>
            <person name="Bevan M."/>
            <person name="Bancroft I."/>
            <person name="Minx P."/>
            <person name="Cordum H."/>
            <person name="Wilson R."/>
            <person name="Cheng Z."/>
            <person name="Jin W."/>
            <person name="Jiang J."/>
            <person name="Leong S.A."/>
            <person name="Iwama H."/>
            <person name="Gojobori T."/>
            <person name="Itoh T."/>
            <person name="Niimura Y."/>
            <person name="Fujii Y."/>
            <person name="Habara T."/>
            <person name="Sakai H."/>
            <person name="Sato Y."/>
            <person name="Wilson G."/>
            <person name="Kumar K."/>
            <person name="McCouch S."/>
            <person name="Juretic N."/>
            <person name="Hoen D."/>
            <person name="Wright S."/>
            <person name="Bruskiewich R."/>
            <person name="Bureau T."/>
            <person name="Miyao A."/>
            <person name="Hirochika H."/>
            <person name="Nishikawa T."/>
            <person name="Kadowaki K."/>
            <person name="Sugiura M."/>
            <person name="Burr B."/>
            <person name="Sasaki T."/>
        </authorList>
    </citation>
    <scope>NUCLEOTIDE SEQUENCE [LARGE SCALE GENOMIC DNA]</scope>
    <source>
        <strain evidence="2">cv. Nipponbare</strain>
    </source>
</reference>
<proteinExistence type="predicted"/>